<dbReference type="InterPro" id="IPR026282">
    <property type="entry name" value="MJ1563"/>
</dbReference>
<dbReference type="InterPro" id="IPR011991">
    <property type="entry name" value="ArsR-like_HTH"/>
</dbReference>
<dbReference type="AlphaFoldDB" id="A0A1H4GIF5"/>
<keyword evidence="3 4" id="KW-0804">Transcription</keyword>
<dbReference type="RefSeq" id="WP_093046081.1">
    <property type="nucleotide sequence ID" value="NZ_FNQR01000016.1"/>
</dbReference>
<dbReference type="GO" id="GO:0003677">
    <property type="term" value="F:DNA binding"/>
    <property type="evidence" value="ECO:0007669"/>
    <property type="project" value="UniProtKB-UniRule"/>
</dbReference>
<dbReference type="PANTHER" id="PTHR38465">
    <property type="entry name" value="HTH-TYPE TRANSCRIPTIONAL REGULATOR MJ1563-RELATED"/>
    <property type="match status" value="1"/>
</dbReference>
<dbReference type="PIRSF" id="PIRSF006707">
    <property type="entry name" value="MJ1563"/>
    <property type="match status" value="1"/>
</dbReference>
<reference evidence="6 7" key="1">
    <citation type="submission" date="2016-10" db="EMBL/GenBank/DDBJ databases">
        <authorList>
            <person name="de Groot N.N."/>
        </authorList>
    </citation>
    <scope>NUCLEOTIDE SEQUENCE [LARGE SCALE GENOMIC DNA]</scope>
    <source>
        <strain evidence="6 7">CCM7597</strain>
    </source>
</reference>
<dbReference type="PANTHER" id="PTHR38465:SF1">
    <property type="entry name" value="HTH-TYPE TRANSCRIPTIONAL REGULATOR MJ1563-RELATED"/>
    <property type="match status" value="1"/>
</dbReference>
<dbReference type="OrthoDB" id="9800374at2"/>
<dbReference type="EMBL" id="FNQR01000016">
    <property type="protein sequence ID" value="SEB09409.1"/>
    <property type="molecule type" value="Genomic_DNA"/>
</dbReference>
<dbReference type="Pfam" id="PF12802">
    <property type="entry name" value="MarR_2"/>
    <property type="match status" value="1"/>
</dbReference>
<dbReference type="InterPro" id="IPR036388">
    <property type="entry name" value="WH-like_DNA-bd_sf"/>
</dbReference>
<evidence type="ECO:0000313" key="7">
    <source>
        <dbReference type="Proteomes" id="UP000198584"/>
    </source>
</evidence>
<evidence type="ECO:0000256" key="4">
    <source>
        <dbReference type="PIRNR" id="PIRNR006707"/>
    </source>
</evidence>
<protein>
    <recommendedName>
        <fullName evidence="4">HTH-type transcriptional regulator</fullName>
    </recommendedName>
</protein>
<proteinExistence type="inferred from homology"/>
<dbReference type="InterPro" id="IPR036390">
    <property type="entry name" value="WH_DNA-bd_sf"/>
</dbReference>
<feature type="domain" description="HTH marR-type" evidence="5">
    <location>
        <begin position="28"/>
        <end position="77"/>
    </location>
</feature>
<dbReference type="GO" id="GO:0003700">
    <property type="term" value="F:DNA-binding transcription factor activity"/>
    <property type="evidence" value="ECO:0007669"/>
    <property type="project" value="InterPro"/>
</dbReference>
<keyword evidence="2 4" id="KW-0238">DNA-binding</keyword>
<evidence type="ECO:0000256" key="3">
    <source>
        <dbReference type="ARBA" id="ARBA00023163"/>
    </source>
</evidence>
<dbReference type="CDD" id="cd00090">
    <property type="entry name" value="HTH_ARSR"/>
    <property type="match status" value="1"/>
</dbReference>
<name>A0A1H4GIF5_9BACI</name>
<dbReference type="SUPFAM" id="SSF46785">
    <property type="entry name" value="Winged helix' DNA-binding domain"/>
    <property type="match status" value="1"/>
</dbReference>
<evidence type="ECO:0000259" key="5">
    <source>
        <dbReference type="Pfam" id="PF12802"/>
    </source>
</evidence>
<gene>
    <name evidence="6" type="ORF">SAMN05421743_11650</name>
</gene>
<dbReference type="InterPro" id="IPR052362">
    <property type="entry name" value="HTH-GbsR_regulator"/>
</dbReference>
<keyword evidence="7" id="KW-1185">Reference proteome</keyword>
<dbReference type="InterPro" id="IPR000835">
    <property type="entry name" value="HTH_MarR-typ"/>
</dbReference>
<dbReference type="Proteomes" id="UP000198584">
    <property type="component" value="Unassembled WGS sequence"/>
</dbReference>
<organism evidence="6 7">
    <name type="scientific">Thalassobacillus cyri</name>
    <dbReference type="NCBI Taxonomy" id="571932"/>
    <lineage>
        <taxon>Bacteria</taxon>
        <taxon>Bacillati</taxon>
        <taxon>Bacillota</taxon>
        <taxon>Bacilli</taxon>
        <taxon>Bacillales</taxon>
        <taxon>Bacillaceae</taxon>
        <taxon>Thalassobacillus</taxon>
    </lineage>
</organism>
<comment type="similarity">
    <text evidence="4">Belongs to the GbsR family.</text>
</comment>
<dbReference type="Gene3D" id="1.10.10.10">
    <property type="entry name" value="Winged helix-like DNA-binding domain superfamily/Winged helix DNA-binding domain"/>
    <property type="match status" value="1"/>
</dbReference>
<keyword evidence="1 4" id="KW-0805">Transcription regulation</keyword>
<dbReference type="STRING" id="571932.SAMN05421743_11650"/>
<evidence type="ECO:0000313" key="6">
    <source>
        <dbReference type="EMBL" id="SEB09409.1"/>
    </source>
</evidence>
<evidence type="ECO:0000256" key="1">
    <source>
        <dbReference type="ARBA" id="ARBA00023015"/>
    </source>
</evidence>
<accession>A0A1H4GIF5</accession>
<sequence>MAPNSQFLEELHTKVIHEFSKTLEMFALSPAEARLFVTLYLHGEPMTLDEMSKALGKSKTAMSNGIKSLVELNLVERVWKKGVRKDLYQADENLYRKFMTSYIQKWLDAAQQQEHSLKEIESTLEQKADQLQEPGEMEEIEELYNRLRDVIRFHRLINEKFSDMKPSAQEASIK</sequence>
<evidence type="ECO:0000256" key="2">
    <source>
        <dbReference type="ARBA" id="ARBA00023125"/>
    </source>
</evidence>